<dbReference type="AlphaFoldDB" id="A0A1V8TVN7"/>
<comment type="caution">
    <text evidence="2">The sequence shown here is derived from an EMBL/GenBank/DDBJ whole genome shotgun (WGS) entry which is preliminary data.</text>
</comment>
<dbReference type="InterPro" id="IPR031155">
    <property type="entry name" value="DUR"/>
</dbReference>
<dbReference type="EMBL" id="NAJO01000001">
    <property type="protein sequence ID" value="OQO15344.1"/>
    <property type="molecule type" value="Genomic_DNA"/>
</dbReference>
<organism evidence="2 3">
    <name type="scientific">Cryoendolithus antarcticus</name>
    <dbReference type="NCBI Taxonomy" id="1507870"/>
    <lineage>
        <taxon>Eukaryota</taxon>
        <taxon>Fungi</taxon>
        <taxon>Dikarya</taxon>
        <taxon>Ascomycota</taxon>
        <taxon>Pezizomycotina</taxon>
        <taxon>Dothideomycetes</taxon>
        <taxon>Dothideomycetidae</taxon>
        <taxon>Cladosporiales</taxon>
        <taxon>Cladosporiaceae</taxon>
        <taxon>Cryoendolithus</taxon>
    </lineage>
</organism>
<dbReference type="GO" id="GO:0015204">
    <property type="term" value="F:urea transmembrane transporter activity"/>
    <property type="evidence" value="ECO:0007669"/>
    <property type="project" value="InterPro"/>
</dbReference>
<keyword evidence="1" id="KW-0812">Transmembrane</keyword>
<dbReference type="GO" id="GO:0005886">
    <property type="term" value="C:plasma membrane"/>
    <property type="evidence" value="ECO:0007669"/>
    <property type="project" value="TreeGrafter"/>
</dbReference>
<gene>
    <name evidence="2" type="ORF">B0A48_00727</name>
</gene>
<dbReference type="STRING" id="1507870.A0A1V8TVN7"/>
<dbReference type="PANTHER" id="PTHR46154">
    <property type="match status" value="1"/>
</dbReference>
<evidence type="ECO:0000313" key="3">
    <source>
        <dbReference type="Proteomes" id="UP000192596"/>
    </source>
</evidence>
<keyword evidence="1" id="KW-0472">Membrane</keyword>
<name>A0A1V8TVN7_9PEZI</name>
<accession>A0A1V8TVN7</accession>
<feature type="transmembrane region" description="Helical" evidence="1">
    <location>
        <begin position="88"/>
        <end position="113"/>
    </location>
</feature>
<dbReference type="PANTHER" id="PTHR46154:SF3">
    <property type="entry name" value="DUR32P"/>
    <property type="match status" value="1"/>
</dbReference>
<sequence>MADDTDSEKKQALSTHSPAELPVFDAIAQHNAAAVSLDQVVHPFDEQTNRTIKWWLKFASIYFVINVLVTIVLWLLPLYRDWIATKSFFGGWVSVAIIWHFFAMSAVIVYPIWDGRNAITKTIRGIAGDSGRSRK</sequence>
<dbReference type="Proteomes" id="UP000192596">
    <property type="component" value="Unassembled WGS sequence"/>
</dbReference>
<reference evidence="3" key="1">
    <citation type="submission" date="2017-03" db="EMBL/GenBank/DDBJ databases">
        <title>Genomes of endolithic fungi from Antarctica.</title>
        <authorList>
            <person name="Coleine C."/>
            <person name="Masonjones S."/>
            <person name="Stajich J.E."/>
        </authorList>
    </citation>
    <scope>NUCLEOTIDE SEQUENCE [LARGE SCALE GENOMIC DNA]</scope>
    <source>
        <strain evidence="3">CCFEE 5527</strain>
    </source>
</reference>
<feature type="transmembrane region" description="Helical" evidence="1">
    <location>
        <begin position="54"/>
        <end position="76"/>
    </location>
</feature>
<protein>
    <recommendedName>
        <fullName evidence="4">2TM domain-containing protein</fullName>
    </recommendedName>
</protein>
<keyword evidence="3" id="KW-1185">Reference proteome</keyword>
<dbReference type="OrthoDB" id="6132759at2759"/>
<evidence type="ECO:0008006" key="4">
    <source>
        <dbReference type="Google" id="ProtNLM"/>
    </source>
</evidence>
<proteinExistence type="predicted"/>
<evidence type="ECO:0000313" key="2">
    <source>
        <dbReference type="EMBL" id="OQO15344.1"/>
    </source>
</evidence>
<dbReference type="InParanoid" id="A0A1V8TVN7"/>
<evidence type="ECO:0000256" key="1">
    <source>
        <dbReference type="SAM" id="Phobius"/>
    </source>
</evidence>
<keyword evidence="1" id="KW-1133">Transmembrane helix</keyword>